<dbReference type="PROSITE" id="PS51371">
    <property type="entry name" value="CBS"/>
    <property type="match status" value="2"/>
</dbReference>
<dbReference type="KEGG" id="nsn:EXE58_13965"/>
<dbReference type="OrthoDB" id="9807125at2"/>
<keyword evidence="1 2" id="KW-0129">CBS domain</keyword>
<dbReference type="PANTHER" id="PTHR43080:SF2">
    <property type="entry name" value="CBS DOMAIN-CONTAINING PROTEIN"/>
    <property type="match status" value="1"/>
</dbReference>
<feature type="domain" description="CBS" evidence="3">
    <location>
        <begin position="11"/>
        <end position="70"/>
    </location>
</feature>
<evidence type="ECO:0000256" key="1">
    <source>
        <dbReference type="ARBA" id="ARBA00023122"/>
    </source>
</evidence>
<evidence type="ECO:0000259" key="3">
    <source>
        <dbReference type="PROSITE" id="PS51371"/>
    </source>
</evidence>
<dbReference type="Proteomes" id="UP000294853">
    <property type="component" value="Chromosome"/>
</dbReference>
<dbReference type="EMBL" id="CP038436">
    <property type="protein sequence ID" value="QBX56461.1"/>
    <property type="molecule type" value="Genomic_DNA"/>
</dbReference>
<dbReference type="InterPro" id="IPR000644">
    <property type="entry name" value="CBS_dom"/>
</dbReference>
<accession>A0A4P7IKG2</accession>
<dbReference type="InterPro" id="IPR044725">
    <property type="entry name" value="CBSX3_CBS_dom"/>
</dbReference>
<protein>
    <submittedName>
        <fullName evidence="4">CBS domain-containing protein</fullName>
    </submittedName>
</protein>
<keyword evidence="5" id="KW-1185">Reference proteome</keyword>
<dbReference type="Pfam" id="PF00571">
    <property type="entry name" value="CBS"/>
    <property type="match status" value="2"/>
</dbReference>
<feature type="domain" description="CBS" evidence="3">
    <location>
        <begin position="76"/>
        <end position="131"/>
    </location>
</feature>
<proteinExistence type="predicted"/>
<dbReference type="Gene3D" id="3.10.580.10">
    <property type="entry name" value="CBS-domain"/>
    <property type="match status" value="1"/>
</dbReference>
<evidence type="ECO:0000313" key="4">
    <source>
        <dbReference type="EMBL" id="QBX56461.1"/>
    </source>
</evidence>
<dbReference type="RefSeq" id="WP_135268448.1">
    <property type="nucleotide sequence ID" value="NZ_CP038436.1"/>
</dbReference>
<dbReference type="PANTHER" id="PTHR43080">
    <property type="entry name" value="CBS DOMAIN-CONTAINING PROTEIN CBSX3, MITOCHONDRIAL"/>
    <property type="match status" value="1"/>
</dbReference>
<dbReference type="InterPro" id="IPR046342">
    <property type="entry name" value="CBS_dom_sf"/>
</dbReference>
<dbReference type="SMART" id="SM00116">
    <property type="entry name" value="CBS"/>
    <property type="match status" value="2"/>
</dbReference>
<dbReference type="InterPro" id="IPR051257">
    <property type="entry name" value="Diverse_CBS-Domain"/>
</dbReference>
<name>A0A4P7IKG2_9ACTN</name>
<sequence>MKIHDVVKGKPSQEVVTISPDATVRELIGLLAEHNVGALVVCDADDTLAGIVSERDVVRQLHLDAAVLDSAVSSIMSTDVHTCSGNDSVPDLMQTMTEHRIRHVPVVDDGRLTGIISIGDVVKSRIGELEFERDQLDSYVHQT</sequence>
<dbReference type="AlphaFoldDB" id="A0A4P7IKG2"/>
<organism evidence="4 5">
    <name type="scientific">Nocardioides seonyuensis</name>
    <dbReference type="NCBI Taxonomy" id="2518371"/>
    <lineage>
        <taxon>Bacteria</taxon>
        <taxon>Bacillati</taxon>
        <taxon>Actinomycetota</taxon>
        <taxon>Actinomycetes</taxon>
        <taxon>Propionibacteriales</taxon>
        <taxon>Nocardioidaceae</taxon>
        <taxon>Nocardioides</taxon>
    </lineage>
</organism>
<gene>
    <name evidence="4" type="ORF">EXE58_13965</name>
</gene>
<evidence type="ECO:0000256" key="2">
    <source>
        <dbReference type="PROSITE-ProRule" id="PRU00703"/>
    </source>
</evidence>
<dbReference type="CDD" id="cd04623">
    <property type="entry name" value="CBS_pair_bac_euk"/>
    <property type="match status" value="1"/>
</dbReference>
<reference evidence="4 5" key="1">
    <citation type="submission" date="2019-03" db="EMBL/GenBank/DDBJ databases">
        <title>Three New Species of Nocardioides, Nocardioides euryhalodurans sp. nov., Nocardioides seonyuensis sp. nov. and Nocardioides eburneoflavus sp. nov. Iolated from Soil.</title>
        <authorList>
            <person name="Roh S.G."/>
            <person name="Lee C."/>
            <person name="Kim M.-K."/>
            <person name="Kim S.B."/>
        </authorList>
    </citation>
    <scope>NUCLEOTIDE SEQUENCE [LARGE SCALE GENOMIC DNA]</scope>
    <source>
        <strain evidence="4 5">MMS17-SY207-3</strain>
    </source>
</reference>
<evidence type="ECO:0000313" key="5">
    <source>
        <dbReference type="Proteomes" id="UP000294853"/>
    </source>
</evidence>
<dbReference type="SUPFAM" id="SSF54631">
    <property type="entry name" value="CBS-domain pair"/>
    <property type="match status" value="1"/>
</dbReference>